<dbReference type="PANTHER" id="PTHR12110">
    <property type="entry name" value="HYDROXYPYRUVATE ISOMERASE"/>
    <property type="match status" value="1"/>
</dbReference>
<dbReference type="EMBL" id="FZMO01000001">
    <property type="protein sequence ID" value="SNQ45269.1"/>
    <property type="molecule type" value="Genomic_DNA"/>
</dbReference>
<gene>
    <name evidence="2" type="ORF">FRACA_10028</name>
</gene>
<dbReference type="SUPFAM" id="SSF51658">
    <property type="entry name" value="Xylose isomerase-like"/>
    <property type="match status" value="1"/>
</dbReference>
<dbReference type="Gene3D" id="3.20.20.150">
    <property type="entry name" value="Divalent-metal-dependent TIM barrel enzymes"/>
    <property type="match status" value="1"/>
</dbReference>
<evidence type="ECO:0000259" key="1">
    <source>
        <dbReference type="Pfam" id="PF01261"/>
    </source>
</evidence>
<proteinExistence type="predicted"/>
<dbReference type="InterPro" id="IPR036237">
    <property type="entry name" value="Xyl_isomerase-like_sf"/>
</dbReference>
<sequence length="292" mass="30791">MPDPRSLGRGDLLACYYTLSGAPNGQPARHSFDARVHAAARAGYAGIGMTMFDLDACTAEGRTLSDMARVAADAGVSVAEVETLAISPTPTTEERAVARRMVDAARQLNARHINVLIDRPPATPIDNDEAAAGFAEICDLVAEAGLLAAFEFMPFKAVATLDVATEIVVRAGRDNGGLVVDAYHFFRGGSRLEDVARVSGDRIVTLQMSDAPGSAPDDLLIETRTARLLPGAGGLQLEDLLRALDATGTNATVGVELLSDPLRELDADEAARASYTATRALVDRVRELETSG</sequence>
<dbReference type="InterPro" id="IPR050312">
    <property type="entry name" value="IolE/XylAMocC-like"/>
</dbReference>
<name>A0A2I2KI11_9ACTN</name>
<dbReference type="RefSeq" id="WP_133150513.1">
    <property type="nucleotide sequence ID" value="NZ_FZMO01000001.1"/>
</dbReference>
<dbReference type="Proteomes" id="UP000234331">
    <property type="component" value="Unassembled WGS sequence"/>
</dbReference>
<accession>A0A2I2KI11</accession>
<keyword evidence="3" id="KW-1185">Reference proteome</keyword>
<evidence type="ECO:0000313" key="3">
    <source>
        <dbReference type="Proteomes" id="UP000234331"/>
    </source>
</evidence>
<dbReference type="InterPro" id="IPR013022">
    <property type="entry name" value="Xyl_isomerase-like_TIM-brl"/>
</dbReference>
<dbReference type="OrthoDB" id="9780241at2"/>
<evidence type="ECO:0000313" key="2">
    <source>
        <dbReference type="EMBL" id="SNQ45269.1"/>
    </source>
</evidence>
<reference evidence="2 3" key="1">
    <citation type="submission" date="2017-06" db="EMBL/GenBank/DDBJ databases">
        <authorList>
            <person name="Kim H.J."/>
            <person name="Triplett B.A."/>
        </authorList>
    </citation>
    <scope>NUCLEOTIDE SEQUENCE [LARGE SCALE GENOMIC DNA]</scope>
    <source>
        <strain evidence="2">FRACA_ARgP5</strain>
    </source>
</reference>
<organism evidence="2 3">
    <name type="scientific">Frankia canadensis</name>
    <dbReference type="NCBI Taxonomy" id="1836972"/>
    <lineage>
        <taxon>Bacteria</taxon>
        <taxon>Bacillati</taxon>
        <taxon>Actinomycetota</taxon>
        <taxon>Actinomycetes</taxon>
        <taxon>Frankiales</taxon>
        <taxon>Frankiaceae</taxon>
        <taxon>Frankia</taxon>
    </lineage>
</organism>
<feature type="domain" description="Xylose isomerase-like TIM barrel" evidence="1">
    <location>
        <begin position="37"/>
        <end position="272"/>
    </location>
</feature>
<protein>
    <recommendedName>
        <fullName evidence="1">Xylose isomerase-like TIM barrel domain-containing protein</fullName>
    </recommendedName>
</protein>
<dbReference type="AlphaFoldDB" id="A0A2I2KI11"/>
<dbReference type="Pfam" id="PF01261">
    <property type="entry name" value="AP_endonuc_2"/>
    <property type="match status" value="1"/>
</dbReference>
<dbReference type="PANTHER" id="PTHR12110:SF48">
    <property type="entry name" value="BLL3656 PROTEIN"/>
    <property type="match status" value="1"/>
</dbReference>